<protein>
    <recommendedName>
        <fullName evidence="3">LysM domain-containing protein</fullName>
    </recommendedName>
</protein>
<feature type="compositionally biased region" description="Basic and acidic residues" evidence="1">
    <location>
        <begin position="293"/>
        <end position="314"/>
    </location>
</feature>
<dbReference type="EMBL" id="QEXO01000001">
    <property type="protein sequence ID" value="PWE15908.1"/>
    <property type="molecule type" value="Genomic_DNA"/>
</dbReference>
<evidence type="ECO:0000256" key="1">
    <source>
        <dbReference type="SAM" id="MobiDB-lite"/>
    </source>
</evidence>
<dbReference type="InterPro" id="IPR057840">
    <property type="entry name" value="FimV_N"/>
</dbReference>
<dbReference type="InterPro" id="IPR020012">
    <property type="entry name" value="LysM_FimV"/>
</dbReference>
<dbReference type="Pfam" id="PF25800">
    <property type="entry name" value="FimV_N"/>
    <property type="match status" value="1"/>
</dbReference>
<evidence type="ECO:0000313" key="4">
    <source>
        <dbReference type="EMBL" id="PWE15908.1"/>
    </source>
</evidence>
<feature type="region of interest" description="Disordered" evidence="1">
    <location>
        <begin position="255"/>
        <end position="314"/>
    </location>
</feature>
<reference evidence="4 5" key="1">
    <citation type="submission" date="2018-05" db="EMBL/GenBank/DDBJ databases">
        <title>Genome Sequence of an Efficient Indole-Degrading Bacterium, Alcaligenes sp.YBY.</title>
        <authorList>
            <person name="Yang B."/>
        </authorList>
    </citation>
    <scope>NUCLEOTIDE SEQUENCE [LARGE SCALE GENOMIC DNA]</scope>
    <source>
        <strain evidence="4 5">YBY</strain>
    </source>
</reference>
<sequence length="468" mass="49346">MAGRLHPVRTLGSALLVAGMLAAAPVSALEIGHSRLVSAPNQIFKLDVGIRQISPEESLSLKVAPAPLSAWQQAGLTPPVDLDSLKAVIDRDGQGQVRRIRLSSEQMFSGSVADVLLQIQSDSGQFLHQVSVLAPAPVAVKAVTQPQAGRQAPVSVQVSPSSTASKVQAQSAVRVKSGDTLHALARRHAVDGVSSYQWMMAVQKQNPNSFIDQNMHRLKAGQTLQIPDAAAMLSVDDAQARRFYIDQAQALRSAAQAGQDQSDASQGVAQNGSRESGAQAQGQDRLLLSAGAEARDAKQQLQHELRETGDRVSQLEENVSTLGRALQSQGEAAKDLVLDSAQELGLSDSGSDAANGNTHSGASGAASSAAVAGAISVPSEPEQGKMAGAVNKAKKTVSWIQEHMLAVMAVVLALIVVLVTWVLRRANTENRHGDDSPAPVSEAMVREKLEKINLDLDQPPSDEPPVRQ</sequence>
<dbReference type="STRING" id="511.UZ73_01015"/>
<keyword evidence="2" id="KW-0812">Transmembrane</keyword>
<reference evidence="4 5" key="2">
    <citation type="submission" date="2018-05" db="EMBL/GenBank/DDBJ databases">
        <authorList>
            <person name="Lanie J.A."/>
            <person name="Ng W.-L."/>
            <person name="Kazmierczak K.M."/>
            <person name="Andrzejewski T.M."/>
            <person name="Davidsen T.M."/>
            <person name="Wayne K.J."/>
            <person name="Tettelin H."/>
            <person name="Glass J.I."/>
            <person name="Rusch D."/>
            <person name="Podicherti R."/>
            <person name="Tsui H.-C.T."/>
            <person name="Winkler M.E."/>
        </authorList>
    </citation>
    <scope>NUCLEOTIDE SEQUENCE [LARGE SCALE GENOMIC DNA]</scope>
    <source>
        <strain evidence="4 5">YBY</strain>
    </source>
</reference>
<dbReference type="RefSeq" id="WP_109088446.1">
    <property type="nucleotide sequence ID" value="NZ_QEXO01000001.1"/>
</dbReference>
<comment type="caution">
    <text evidence="4">The sequence shown here is derived from an EMBL/GenBank/DDBJ whole genome shotgun (WGS) entry which is preliminary data.</text>
</comment>
<feature type="domain" description="LysM" evidence="3">
    <location>
        <begin position="171"/>
        <end position="226"/>
    </location>
</feature>
<evidence type="ECO:0000259" key="3">
    <source>
        <dbReference type="PROSITE" id="PS51782"/>
    </source>
</evidence>
<evidence type="ECO:0000313" key="5">
    <source>
        <dbReference type="Proteomes" id="UP000245216"/>
    </source>
</evidence>
<dbReference type="PROSITE" id="PS51782">
    <property type="entry name" value="LYSM"/>
    <property type="match status" value="1"/>
</dbReference>
<proteinExistence type="predicted"/>
<keyword evidence="2" id="KW-0472">Membrane</keyword>
<feature type="compositionally biased region" description="Low complexity" evidence="1">
    <location>
        <begin position="255"/>
        <end position="267"/>
    </location>
</feature>
<feature type="transmembrane region" description="Helical" evidence="2">
    <location>
        <begin position="404"/>
        <end position="423"/>
    </location>
</feature>
<dbReference type="InterPro" id="IPR018392">
    <property type="entry name" value="LysM"/>
</dbReference>
<gene>
    <name evidence="4" type="ORF">DF183_04055</name>
</gene>
<dbReference type="AlphaFoldDB" id="A0A2U2BPH9"/>
<organism evidence="4 5">
    <name type="scientific">Alcaligenes faecalis</name>
    <dbReference type="NCBI Taxonomy" id="511"/>
    <lineage>
        <taxon>Bacteria</taxon>
        <taxon>Pseudomonadati</taxon>
        <taxon>Pseudomonadota</taxon>
        <taxon>Betaproteobacteria</taxon>
        <taxon>Burkholderiales</taxon>
        <taxon>Alcaligenaceae</taxon>
        <taxon>Alcaligenes</taxon>
    </lineage>
</organism>
<dbReference type="InterPro" id="IPR036779">
    <property type="entry name" value="LysM_dom_sf"/>
</dbReference>
<feature type="compositionally biased region" description="Polar residues" evidence="1">
    <location>
        <begin position="268"/>
        <end position="282"/>
    </location>
</feature>
<dbReference type="Gene3D" id="3.10.350.10">
    <property type="entry name" value="LysM domain"/>
    <property type="match status" value="1"/>
</dbReference>
<accession>A0A2U2BPH9</accession>
<dbReference type="Proteomes" id="UP000245216">
    <property type="component" value="Unassembled WGS sequence"/>
</dbReference>
<dbReference type="Pfam" id="PF01476">
    <property type="entry name" value="LysM"/>
    <property type="match status" value="1"/>
</dbReference>
<evidence type="ECO:0000256" key="2">
    <source>
        <dbReference type="SAM" id="Phobius"/>
    </source>
</evidence>
<name>A0A2U2BPH9_ALCFA</name>
<keyword evidence="2" id="KW-1133">Transmembrane helix</keyword>
<dbReference type="NCBIfam" id="TIGR03505">
    <property type="entry name" value="FimV_core"/>
    <property type="match status" value="1"/>
</dbReference>